<dbReference type="GO" id="GO:0070043">
    <property type="term" value="F:rRNA (guanine-N7-)-methyltransferase activity"/>
    <property type="evidence" value="ECO:0007669"/>
    <property type="project" value="TreeGrafter"/>
</dbReference>
<evidence type="ECO:0000256" key="3">
    <source>
        <dbReference type="PROSITE-ProRule" id="PRU00529"/>
    </source>
</evidence>
<feature type="domain" description="THUMP" evidence="4">
    <location>
        <begin position="49"/>
        <end position="160"/>
    </location>
</feature>
<evidence type="ECO:0000256" key="1">
    <source>
        <dbReference type="ARBA" id="ARBA00022603"/>
    </source>
</evidence>
<keyword evidence="2 5" id="KW-0808">Transferase</keyword>
<dbReference type="Pfam" id="PF22020">
    <property type="entry name" value="RlmL_1st"/>
    <property type="match status" value="1"/>
</dbReference>
<dbReference type="SMART" id="SM00981">
    <property type="entry name" value="THUMP"/>
    <property type="match status" value="1"/>
</dbReference>
<keyword evidence="1 5" id="KW-0489">Methyltransferase</keyword>
<evidence type="ECO:0000313" key="6">
    <source>
        <dbReference type="Proteomes" id="UP000552864"/>
    </source>
</evidence>
<protein>
    <submittedName>
        <fullName evidence="5">Class I SAM-dependent RNA methyltransferase</fullName>
    </submittedName>
</protein>
<dbReference type="AlphaFoldDB" id="A0A847SBP4"/>
<dbReference type="PANTHER" id="PTHR47313">
    <property type="entry name" value="RIBOSOMAL RNA LARGE SUBUNIT METHYLTRANSFERASE K/L"/>
    <property type="match status" value="1"/>
</dbReference>
<dbReference type="Pfam" id="PF02926">
    <property type="entry name" value="THUMP"/>
    <property type="match status" value="1"/>
</dbReference>
<dbReference type="InterPro" id="IPR054170">
    <property type="entry name" value="RlmL_1st"/>
</dbReference>
<keyword evidence="3" id="KW-0694">RNA-binding</keyword>
<dbReference type="GO" id="GO:0008990">
    <property type="term" value="F:rRNA (guanine-N2-)-methyltransferase activity"/>
    <property type="evidence" value="ECO:0007669"/>
    <property type="project" value="TreeGrafter"/>
</dbReference>
<gene>
    <name evidence="5" type="ORF">HGH91_02890</name>
</gene>
<keyword evidence="6" id="KW-1185">Reference proteome</keyword>
<dbReference type="InterPro" id="IPR004114">
    <property type="entry name" value="THUMP_dom"/>
</dbReference>
<accession>A0A847SBP4</accession>
<evidence type="ECO:0000259" key="4">
    <source>
        <dbReference type="PROSITE" id="PS51165"/>
    </source>
</evidence>
<name>A0A847SBP4_9BACT</name>
<comment type="caution">
    <text evidence="5">The sequence shown here is derived from an EMBL/GenBank/DDBJ whole genome shotgun (WGS) entry which is preliminary data.</text>
</comment>
<dbReference type="PROSITE" id="PS51165">
    <property type="entry name" value="THUMP"/>
    <property type="match status" value="1"/>
</dbReference>
<dbReference type="Pfam" id="PF01170">
    <property type="entry name" value="UPF0020"/>
    <property type="match status" value="1"/>
</dbReference>
<dbReference type="PANTHER" id="PTHR47313:SF1">
    <property type="entry name" value="RIBOSOMAL RNA LARGE SUBUNIT METHYLTRANSFERASE K_L"/>
    <property type="match status" value="1"/>
</dbReference>
<dbReference type="EMBL" id="JABAHZ010000001">
    <property type="protein sequence ID" value="NLR77554.1"/>
    <property type="molecule type" value="Genomic_DNA"/>
</dbReference>
<dbReference type="InterPro" id="IPR000241">
    <property type="entry name" value="RlmKL-like_Mtase"/>
</dbReference>
<dbReference type="SUPFAM" id="SSF53335">
    <property type="entry name" value="S-adenosyl-L-methionine-dependent methyltransferases"/>
    <property type="match status" value="1"/>
</dbReference>
<sequence length="396" mass="44212">MSLYTTTGTVTVTCNKRLTPFLEQEVKELGFTIDETFVTGVRLQASVNECIRLNLQLRCGSQVLYSLKQFEATDADDIYQALHSYPWETILPADGYFSITSNVQNDTINNSMFANLRVKDAVVDRLRAKTGKRPSTGAELSGAVIHLFWKNEKAEVFVDTSGDSLARHGYRKIPGRAPMLEALAASTILATKWDRKSPFINPMCGSGTVAIEAALIATNSRPGLFRDNYAFMHLQGYNEDVYLEERGVLEKQIVEVPGLRIIATDLSDMAIVNARKNAKAAGVQDMIEFRVCDFAATEVPANAAGVVYMNPEYGLRLGEIEALEETYGRIGDFMKQRCGGYHGYVFTGNLELAKKIGLKAKRRIEFYNSKIDCRLLEYELYAGTRDARKLVEDKND</sequence>
<reference evidence="5 6" key="1">
    <citation type="submission" date="2020-04" db="EMBL/GenBank/DDBJ databases">
        <authorList>
            <person name="Yin C."/>
        </authorList>
    </citation>
    <scope>NUCLEOTIDE SEQUENCE [LARGE SCALE GENOMIC DNA]</scope>
    <source>
        <strain evidence="5 6">Ak56</strain>
    </source>
</reference>
<dbReference type="InterPro" id="IPR029063">
    <property type="entry name" value="SAM-dependent_MTases_sf"/>
</dbReference>
<dbReference type="RefSeq" id="WP_168736946.1">
    <property type="nucleotide sequence ID" value="NZ_JABAHZ010000001.1"/>
</dbReference>
<dbReference type="CDD" id="cd11715">
    <property type="entry name" value="THUMP_AdoMetMT"/>
    <property type="match status" value="1"/>
</dbReference>
<evidence type="ECO:0000313" key="5">
    <source>
        <dbReference type="EMBL" id="NLR77554.1"/>
    </source>
</evidence>
<dbReference type="Gene3D" id="3.30.2130.30">
    <property type="match status" value="1"/>
</dbReference>
<dbReference type="GO" id="GO:0003723">
    <property type="term" value="F:RNA binding"/>
    <property type="evidence" value="ECO:0007669"/>
    <property type="project" value="UniProtKB-UniRule"/>
</dbReference>
<organism evidence="5 6">
    <name type="scientific">Chitinophaga eiseniae</name>
    <dbReference type="NCBI Taxonomy" id="634771"/>
    <lineage>
        <taxon>Bacteria</taxon>
        <taxon>Pseudomonadati</taxon>
        <taxon>Bacteroidota</taxon>
        <taxon>Chitinophagia</taxon>
        <taxon>Chitinophagales</taxon>
        <taxon>Chitinophagaceae</taxon>
        <taxon>Chitinophaga</taxon>
    </lineage>
</organism>
<proteinExistence type="predicted"/>
<evidence type="ECO:0000256" key="2">
    <source>
        <dbReference type="ARBA" id="ARBA00022679"/>
    </source>
</evidence>
<dbReference type="Gene3D" id="3.40.50.150">
    <property type="entry name" value="Vaccinia Virus protein VP39"/>
    <property type="match status" value="1"/>
</dbReference>
<dbReference type="Proteomes" id="UP000552864">
    <property type="component" value="Unassembled WGS sequence"/>
</dbReference>